<protein>
    <submittedName>
        <fullName evidence="1">Phage tail protein</fullName>
    </submittedName>
</protein>
<dbReference type="EMBL" id="MCAS01000056">
    <property type="protein sequence ID" value="RKF33387.1"/>
    <property type="molecule type" value="Genomic_DNA"/>
</dbReference>
<evidence type="ECO:0000313" key="2">
    <source>
        <dbReference type="Proteomes" id="UP000283709"/>
    </source>
</evidence>
<name>A0A420FKI6_9BURK</name>
<comment type="caution">
    <text evidence="1">The sequence shown here is derived from an EMBL/GenBank/DDBJ whole genome shotgun (WGS) entry which is preliminary data.</text>
</comment>
<evidence type="ECO:0000313" key="1">
    <source>
        <dbReference type="EMBL" id="RKF33387.1"/>
    </source>
</evidence>
<sequence length="68" mass="7393">MEVKTLQGDTVDLLCWRHYGRTDGTVEAVLEANAGLADMGLVLPMDTIVYLPAIDTVESTAPLVQLFD</sequence>
<accession>A0A420FKI6</accession>
<dbReference type="Proteomes" id="UP000283709">
    <property type="component" value="Unassembled WGS sequence"/>
</dbReference>
<dbReference type="Pfam" id="PF05489">
    <property type="entry name" value="Phage_tail_X"/>
    <property type="match status" value="1"/>
</dbReference>
<dbReference type="AlphaFoldDB" id="A0A420FKI6"/>
<reference evidence="1 2" key="1">
    <citation type="submission" date="2016-07" db="EMBL/GenBank/DDBJ databases">
        <title>Genome analysis of Burkholderia fungorum ES3-20.</title>
        <authorList>
            <person name="Xu D."/>
            <person name="Yao R."/>
            <person name="Zheng S."/>
        </authorList>
    </citation>
    <scope>NUCLEOTIDE SEQUENCE [LARGE SCALE GENOMIC DNA]</scope>
    <source>
        <strain evidence="1 2">ES3-20</strain>
    </source>
</reference>
<gene>
    <name evidence="1" type="ORF">BCY88_10025</name>
</gene>
<proteinExistence type="predicted"/>
<dbReference type="RefSeq" id="WP_120348507.1">
    <property type="nucleotide sequence ID" value="NZ_MCAS01000056.1"/>
</dbReference>
<dbReference type="OrthoDB" id="8759063at2"/>
<dbReference type="InterPro" id="IPR008861">
    <property type="entry name" value="GpX-like"/>
</dbReference>
<organism evidence="1 2">
    <name type="scientific">Paraburkholderia fungorum</name>
    <dbReference type="NCBI Taxonomy" id="134537"/>
    <lineage>
        <taxon>Bacteria</taxon>
        <taxon>Pseudomonadati</taxon>
        <taxon>Pseudomonadota</taxon>
        <taxon>Betaproteobacteria</taxon>
        <taxon>Burkholderiales</taxon>
        <taxon>Burkholderiaceae</taxon>
        <taxon>Paraburkholderia</taxon>
    </lineage>
</organism>